<comment type="caution">
    <text evidence="3">The sequence shown here is derived from an EMBL/GenBank/DDBJ whole genome shotgun (WGS) entry which is preliminary data.</text>
</comment>
<keyword evidence="4" id="KW-1185">Reference proteome</keyword>
<accession>A0A1Y2GC52</accession>
<feature type="compositionally biased region" description="Low complexity" evidence="2">
    <location>
        <begin position="18"/>
        <end position="32"/>
    </location>
</feature>
<dbReference type="OrthoDB" id="21617at2759"/>
<name>A0A1Y2GC52_9FUNG</name>
<reference evidence="3 4" key="1">
    <citation type="submission" date="2016-07" db="EMBL/GenBank/DDBJ databases">
        <title>Pervasive Adenine N6-methylation of Active Genes in Fungi.</title>
        <authorList>
            <consortium name="DOE Joint Genome Institute"/>
            <person name="Mondo S.J."/>
            <person name="Dannebaum R.O."/>
            <person name="Kuo R.C."/>
            <person name="Labutti K."/>
            <person name="Haridas S."/>
            <person name="Kuo A."/>
            <person name="Salamov A."/>
            <person name="Ahrendt S.R."/>
            <person name="Lipzen A."/>
            <person name="Sullivan W."/>
            <person name="Andreopoulos W.B."/>
            <person name="Clum A."/>
            <person name="Lindquist E."/>
            <person name="Daum C."/>
            <person name="Ramamoorthy G.K."/>
            <person name="Gryganskyi A."/>
            <person name="Culley D."/>
            <person name="Magnuson J.K."/>
            <person name="James T.Y."/>
            <person name="O'Malley M.A."/>
            <person name="Stajich J.E."/>
            <person name="Spatafora J.W."/>
            <person name="Visel A."/>
            <person name="Grigoriev I.V."/>
        </authorList>
    </citation>
    <scope>NUCLEOTIDE SEQUENCE [LARGE SCALE GENOMIC DNA]</scope>
    <source>
        <strain evidence="3 4">NRRL 3116</strain>
    </source>
</reference>
<feature type="compositionally biased region" description="Low complexity" evidence="2">
    <location>
        <begin position="194"/>
        <end position="232"/>
    </location>
</feature>
<evidence type="ECO:0000313" key="3">
    <source>
        <dbReference type="EMBL" id="ORZ02017.1"/>
    </source>
</evidence>
<feature type="region of interest" description="Disordered" evidence="2">
    <location>
        <begin position="134"/>
        <end position="238"/>
    </location>
</feature>
<protein>
    <submittedName>
        <fullName evidence="3">Uncharacterized protein</fullName>
    </submittedName>
</protein>
<keyword evidence="1" id="KW-0175">Coiled coil</keyword>
<dbReference type="STRING" id="64571.A0A1Y2GC52"/>
<proteinExistence type="predicted"/>
<dbReference type="InParanoid" id="A0A1Y2GC52"/>
<feature type="compositionally biased region" description="Polar residues" evidence="2">
    <location>
        <begin position="170"/>
        <end position="182"/>
    </location>
</feature>
<dbReference type="RefSeq" id="XP_021876245.1">
    <property type="nucleotide sequence ID" value="XM_022030684.1"/>
</dbReference>
<evidence type="ECO:0000256" key="2">
    <source>
        <dbReference type="SAM" id="MobiDB-lite"/>
    </source>
</evidence>
<sequence length="392" mass="42672">MSDRPPSKAQGGNEKDTPSSSSSTLKDSGTSSFMSQFYTPMNPTYITSQSQTSASQAQPSHATYTQQTTHSQYTQYQPSPAAAVTTVQPNSNTSLMGAGAALILANLTTLPGFLSEAAIQEARQEYLGQQQFGHNSAQAIHSHPSPHSSHLPLSSSSSHPYSNPQSYHYQPSTSTGNPSTDPHTAIDSLLKELQQSQSTSSNTSSPSSASPVPHTISPLNLQPQPSQSSQPLESTSAAAAPVTLEDFSTGKITPQLLKALASVAEADTQQGGLLLDEIKRLKEKQLNIERSLHKDRQALLEKHKKELVRLQANEIMGINIKHELQQTKMNHSEELKQFDKNVIRTLDKEIKRVQESLAKSKVPMMVCTTDPVKIAAQIRVLRLLEDMLLQTE</sequence>
<evidence type="ECO:0000256" key="1">
    <source>
        <dbReference type="SAM" id="Coils"/>
    </source>
</evidence>
<gene>
    <name evidence="3" type="ORF">BCR41DRAFT_426120</name>
</gene>
<dbReference type="GeneID" id="33572525"/>
<feature type="compositionally biased region" description="Low complexity" evidence="2">
    <location>
        <begin position="141"/>
        <end position="169"/>
    </location>
</feature>
<feature type="compositionally biased region" description="Polar residues" evidence="2">
    <location>
        <begin position="33"/>
        <end position="46"/>
    </location>
</feature>
<organism evidence="3 4">
    <name type="scientific">Lobosporangium transversale</name>
    <dbReference type="NCBI Taxonomy" id="64571"/>
    <lineage>
        <taxon>Eukaryota</taxon>
        <taxon>Fungi</taxon>
        <taxon>Fungi incertae sedis</taxon>
        <taxon>Mucoromycota</taxon>
        <taxon>Mortierellomycotina</taxon>
        <taxon>Mortierellomycetes</taxon>
        <taxon>Mortierellales</taxon>
        <taxon>Mortierellaceae</taxon>
        <taxon>Lobosporangium</taxon>
    </lineage>
</organism>
<feature type="coiled-coil region" evidence="1">
    <location>
        <begin position="293"/>
        <end position="341"/>
    </location>
</feature>
<evidence type="ECO:0000313" key="4">
    <source>
        <dbReference type="Proteomes" id="UP000193648"/>
    </source>
</evidence>
<feature type="region of interest" description="Disordered" evidence="2">
    <location>
        <begin position="1"/>
        <end position="73"/>
    </location>
</feature>
<dbReference type="EMBL" id="MCFF01000061">
    <property type="protein sequence ID" value="ORZ02017.1"/>
    <property type="molecule type" value="Genomic_DNA"/>
</dbReference>
<dbReference type="AlphaFoldDB" id="A0A1Y2GC52"/>
<dbReference type="Proteomes" id="UP000193648">
    <property type="component" value="Unassembled WGS sequence"/>
</dbReference>
<feature type="compositionally biased region" description="Low complexity" evidence="2">
    <location>
        <begin position="47"/>
        <end position="73"/>
    </location>
</feature>